<organism evidence="1 2">
    <name type="scientific">Vibrio mediterranei</name>
    <dbReference type="NCBI Taxonomy" id="689"/>
    <lineage>
        <taxon>Bacteria</taxon>
        <taxon>Pseudomonadati</taxon>
        <taxon>Pseudomonadota</taxon>
        <taxon>Gammaproteobacteria</taxon>
        <taxon>Vibrionales</taxon>
        <taxon>Vibrionaceae</taxon>
        <taxon>Vibrio</taxon>
    </lineage>
</organism>
<keyword evidence="2" id="KW-1185">Reference proteome</keyword>
<dbReference type="EMBL" id="NWTN01000026">
    <property type="protein sequence ID" value="PRQ65153.1"/>
    <property type="molecule type" value="Genomic_DNA"/>
</dbReference>
<gene>
    <name evidence="1" type="ORF">COR51_23825</name>
</gene>
<reference evidence="1 2" key="1">
    <citation type="submission" date="2018-03" db="EMBL/GenBank/DDBJ databases">
        <title>Genetic Diversity and Phenotypic Plasticity of AHL Mediated Quorum Sensing in Environmental Strains of Vibrio mediterranei.</title>
        <authorList>
            <person name="Lantoine F."/>
            <person name="Vouve F."/>
        </authorList>
    </citation>
    <scope>NUCLEOTIDE SEQUENCE [LARGE SCALE GENOMIC DNA]</scope>
    <source>
        <strain evidence="1 2">17LN0615E</strain>
    </source>
</reference>
<evidence type="ECO:0000313" key="2">
    <source>
        <dbReference type="Proteomes" id="UP000238163"/>
    </source>
</evidence>
<comment type="caution">
    <text evidence="1">The sequence shown here is derived from an EMBL/GenBank/DDBJ whole genome shotgun (WGS) entry which is preliminary data.</text>
</comment>
<accession>A0ABX5D814</accession>
<evidence type="ECO:0000313" key="1">
    <source>
        <dbReference type="EMBL" id="PRQ65153.1"/>
    </source>
</evidence>
<dbReference type="RefSeq" id="WP_106008933.1">
    <property type="nucleotide sequence ID" value="NZ_NWTN01000026.1"/>
</dbReference>
<name>A0ABX5D814_9VIBR</name>
<sequence length="197" mass="22964">MAGKYKTHFEWNAAVYADRVYTDPDGNTYDLSHTATQTHTFKYKYRENGKRKSGDIEIEVRFDPHCFTREKLPGDTAPTLVIDQFNDGSTTERVFDAQRYEDSLYLAKIIPHLSNKDCQESRQNGKVLYFKRKDGRGNDYGLYVILKLRRQGNSVVMFVETAHTRHNVPYKMNVKPQKETFSIILGRMVSEHWADLL</sequence>
<proteinExistence type="predicted"/>
<dbReference type="Proteomes" id="UP000238163">
    <property type="component" value="Unassembled WGS sequence"/>
</dbReference>
<protein>
    <submittedName>
        <fullName evidence="1">Uncharacterized protein</fullName>
    </submittedName>
</protein>